<dbReference type="InterPro" id="IPR055362">
    <property type="entry name" value="PTHB1_pf_dom"/>
</dbReference>
<feature type="domain" description="PTHB1 N-terminal" evidence="2">
    <location>
        <begin position="1"/>
        <end position="348"/>
    </location>
</feature>
<name>A0AAW1DSD2_9HEMI</name>
<gene>
    <name evidence="6" type="ORF">O3M35_001252</name>
</gene>
<feature type="domain" description="PTHB1 platform" evidence="3">
    <location>
        <begin position="497"/>
        <end position="598"/>
    </location>
</feature>
<dbReference type="PANTHER" id="PTHR20991:SF0">
    <property type="entry name" value="PROTEIN PTHB1"/>
    <property type="match status" value="1"/>
</dbReference>
<reference evidence="6 7" key="1">
    <citation type="submission" date="2022-12" db="EMBL/GenBank/DDBJ databases">
        <title>Chromosome-level genome assembly of true bugs.</title>
        <authorList>
            <person name="Ma L."/>
            <person name="Li H."/>
        </authorList>
    </citation>
    <scope>NUCLEOTIDE SEQUENCE [LARGE SCALE GENOMIC DNA]</scope>
    <source>
        <strain evidence="6">Lab_2022b</strain>
    </source>
</reference>
<dbReference type="PANTHER" id="PTHR20991">
    <property type="entry name" value="PARATHYROID HORMONE-RESPONSIVE B1 GENE"/>
    <property type="match status" value="1"/>
</dbReference>
<dbReference type="Pfam" id="PF23339">
    <property type="entry name" value="PTHB1_CtH"/>
    <property type="match status" value="1"/>
</dbReference>
<evidence type="ECO:0000256" key="1">
    <source>
        <dbReference type="SAM" id="Coils"/>
    </source>
</evidence>
<evidence type="ECO:0000259" key="3">
    <source>
        <dbReference type="Pfam" id="PF23337"/>
    </source>
</evidence>
<dbReference type="InterPro" id="IPR055363">
    <property type="entry name" value="PTHB1_hp_dom"/>
</dbReference>
<evidence type="ECO:0000259" key="5">
    <source>
        <dbReference type="Pfam" id="PF23339"/>
    </source>
</evidence>
<dbReference type="Proteomes" id="UP001461498">
    <property type="component" value="Unassembled WGS sequence"/>
</dbReference>
<dbReference type="InterPro" id="IPR028073">
    <property type="entry name" value="PHTB1_N_dom"/>
</dbReference>
<evidence type="ECO:0000259" key="2">
    <source>
        <dbReference type="Pfam" id="PF14727"/>
    </source>
</evidence>
<dbReference type="Pfam" id="PF14727">
    <property type="entry name" value="PHTB1_N"/>
    <property type="match status" value="1"/>
</dbReference>
<evidence type="ECO:0000259" key="4">
    <source>
        <dbReference type="Pfam" id="PF23338"/>
    </source>
</evidence>
<dbReference type="Pfam" id="PF23337">
    <property type="entry name" value="PTHB1_pf"/>
    <property type="match status" value="1"/>
</dbReference>
<feature type="coiled-coil region" evidence="1">
    <location>
        <begin position="601"/>
        <end position="635"/>
    </location>
</feature>
<keyword evidence="1" id="KW-0175">Coiled coil</keyword>
<dbReference type="Pfam" id="PF23338">
    <property type="entry name" value="PTHB1_hp"/>
    <property type="match status" value="1"/>
</dbReference>
<evidence type="ECO:0008006" key="8">
    <source>
        <dbReference type="Google" id="ProtNLM"/>
    </source>
</evidence>
<feature type="domain" description="PTHB1 C-terminal helix bundle" evidence="5">
    <location>
        <begin position="711"/>
        <end position="782"/>
    </location>
</feature>
<accession>A0AAW1DSD2</accession>
<evidence type="ECO:0000313" key="7">
    <source>
        <dbReference type="Proteomes" id="UP001461498"/>
    </source>
</evidence>
<protein>
    <recommendedName>
        <fullName evidence="8">Protein PTHB1</fullName>
    </recommendedName>
</protein>
<dbReference type="InterPro" id="IPR026511">
    <property type="entry name" value="PTHB1"/>
</dbReference>
<sequence length="801" mass="89370">MSLFKARDLWSTTCGQNEIFEQSSLLIADLNGQGFEHIIVGSNEGILRIFNPFSDPEQTYTKGFVATDLLIEIDLSQPILQVAVGKLVSGSKSKCLAILHPRSVAVYNFVTLSGSTEHGDQSQVSLVYEHQLKRPGYCIIVGGFGGVSGRDFICVESLDGTLMFYEQETLTLSRQLQNFLLPSPIVYIPHTDSFVILTSNWFLHSYRYQSLGEDPSVQIMPSWSYNLGESIIEMNYLSLTTTEAAIFLLTNINIYCFTETGVLKFFKRLQYTPICSYIYLKGEPILMELVVTDTNALMVYENVTLQWSAQLLIKPVAVARANLQGLFGCIVILSEEGTLQVCYLGTEPTMFVPPPLQDSVATMSEVETKLAALQHQIATYSQSAKNLLGAPVNRPDVKVNLKVWPMLEGESRCKLEISIQAMTPVQNLHVTVSVQSPLVAVPKSHMLTALGDSLELYSEVVCEASHTVISDLEVNVLTVYMCYDQTAGAVHASTILPTHFALDLAAPVNDLDAALNLTVSNAVILPTLFPEFSAVTWNETGSNENIAGFRYRHSPEVGFTISINRAQHKYKIETNTISCLTLPMTILAKKLSNKQLKTTQHNLALNELLEATDNNVELRNQIRTLEQSLKQGTAQMRVCQKRLLSKMRDKTPSDLSSLIELINFTHEFVMETAHKLETAQKDLQENGNRLSSLIKLTLILVKLSGSASSEDLKNVTEALSYTQLFSENQGWAEISEIGLNHLLRTSLARSVRDQYMPPSTDDYVVTDSKTLKKYITATIERLTAQKVFDENRRKYFIILIY</sequence>
<dbReference type="GO" id="GO:0034464">
    <property type="term" value="C:BBSome"/>
    <property type="evidence" value="ECO:0007669"/>
    <property type="project" value="InterPro"/>
</dbReference>
<keyword evidence="7" id="KW-1185">Reference proteome</keyword>
<dbReference type="GO" id="GO:0060271">
    <property type="term" value="P:cilium assembly"/>
    <property type="evidence" value="ECO:0007669"/>
    <property type="project" value="TreeGrafter"/>
</dbReference>
<dbReference type="EMBL" id="JAPXFL010000001">
    <property type="protein sequence ID" value="KAK9512950.1"/>
    <property type="molecule type" value="Genomic_DNA"/>
</dbReference>
<proteinExistence type="predicted"/>
<comment type="caution">
    <text evidence="6">The sequence shown here is derived from an EMBL/GenBank/DDBJ whole genome shotgun (WGS) entry which is preliminary data.</text>
</comment>
<evidence type="ECO:0000313" key="6">
    <source>
        <dbReference type="EMBL" id="KAK9512950.1"/>
    </source>
</evidence>
<dbReference type="AlphaFoldDB" id="A0AAW1DSD2"/>
<organism evidence="6 7">
    <name type="scientific">Rhynocoris fuscipes</name>
    <dbReference type="NCBI Taxonomy" id="488301"/>
    <lineage>
        <taxon>Eukaryota</taxon>
        <taxon>Metazoa</taxon>
        <taxon>Ecdysozoa</taxon>
        <taxon>Arthropoda</taxon>
        <taxon>Hexapoda</taxon>
        <taxon>Insecta</taxon>
        <taxon>Pterygota</taxon>
        <taxon>Neoptera</taxon>
        <taxon>Paraneoptera</taxon>
        <taxon>Hemiptera</taxon>
        <taxon>Heteroptera</taxon>
        <taxon>Panheteroptera</taxon>
        <taxon>Cimicomorpha</taxon>
        <taxon>Reduviidae</taxon>
        <taxon>Harpactorinae</taxon>
        <taxon>Harpactorini</taxon>
        <taxon>Rhynocoris</taxon>
    </lineage>
</organism>
<feature type="domain" description="PTHB1 hairpin" evidence="4">
    <location>
        <begin position="602"/>
        <end position="704"/>
    </location>
</feature>
<dbReference type="InterPro" id="IPR055364">
    <property type="entry name" value="PTHB1_CtH_dom"/>
</dbReference>
<dbReference type="GO" id="GO:0016020">
    <property type="term" value="C:membrane"/>
    <property type="evidence" value="ECO:0007669"/>
    <property type="project" value="TreeGrafter"/>
</dbReference>